<dbReference type="InterPro" id="IPR036770">
    <property type="entry name" value="Ankyrin_rpt-contain_sf"/>
</dbReference>
<dbReference type="PROSITE" id="PS50088">
    <property type="entry name" value="ANK_REPEAT"/>
    <property type="match status" value="3"/>
</dbReference>
<reference evidence="6" key="1">
    <citation type="thesis" date="2020" institute="ProQuest LLC" country="789 East Eisenhower Parkway, Ann Arbor, MI, USA">
        <title>Comparative Genomics and Chromosome Evolution.</title>
        <authorList>
            <person name="Mudd A.B."/>
        </authorList>
    </citation>
    <scope>NUCLEOTIDE SEQUENCE</scope>
    <source>
        <strain evidence="6">1538</strain>
        <tissue evidence="6">Blood</tissue>
    </source>
</reference>
<keyword evidence="7" id="KW-1185">Reference proteome</keyword>
<evidence type="ECO:0000256" key="1">
    <source>
        <dbReference type="ARBA" id="ARBA00004906"/>
    </source>
</evidence>
<gene>
    <name evidence="6" type="ORF">GDO54_015199</name>
</gene>
<protein>
    <recommendedName>
        <fullName evidence="5">SOCS box domain-containing protein</fullName>
    </recommendedName>
</protein>
<evidence type="ECO:0000259" key="5">
    <source>
        <dbReference type="PROSITE" id="PS50225"/>
    </source>
</evidence>
<proteinExistence type="predicted"/>
<dbReference type="InterPro" id="IPR001496">
    <property type="entry name" value="SOCS_box"/>
</dbReference>
<dbReference type="SMART" id="SM00969">
    <property type="entry name" value="SOCS_box"/>
    <property type="match status" value="1"/>
</dbReference>
<dbReference type="SMART" id="SM00248">
    <property type="entry name" value="ANK"/>
    <property type="match status" value="4"/>
</dbReference>
<keyword evidence="3 4" id="KW-0040">ANK repeat</keyword>
<feature type="repeat" description="ANK" evidence="4">
    <location>
        <begin position="58"/>
        <end position="90"/>
    </location>
</feature>
<evidence type="ECO:0000256" key="3">
    <source>
        <dbReference type="ARBA" id="ARBA00023043"/>
    </source>
</evidence>
<name>A0AAV2ZRT5_PYXAD</name>
<dbReference type="InterPro" id="IPR036036">
    <property type="entry name" value="SOCS_box-like_dom_sf"/>
</dbReference>
<sequence length="294" mass="32393">MSVNPSCEFTGVRKMIEVHRKYSLSERLIRTISSVRSLPGDTVESLIRKGVDVNIPHDTLLPLHSACMVCDADCVELLLENGANVNAKDGYQRTALHYAAEKDETCVEILLDYGANPNALDGNQDTPLHWAAFKNMDSCVLVLLEGGAKVNALDYNQDTPLSWAVMKGNLESVRLLLDYGALPDTINLKGLYPAGRLAALMGRGLGGEREEQCLELLHRACANLRMRREGGVPPEVARHAQLCQRLLNLCSEPGSLKALARRVVRRSLGERLLSNVVTELPVPKSIQDYLLLIE</sequence>
<dbReference type="PROSITE" id="PS50297">
    <property type="entry name" value="ANK_REP_REGION"/>
    <property type="match status" value="3"/>
</dbReference>
<dbReference type="Pfam" id="PF07525">
    <property type="entry name" value="SOCS_box"/>
    <property type="match status" value="1"/>
</dbReference>
<organism evidence="6 7">
    <name type="scientific">Pyxicephalus adspersus</name>
    <name type="common">African bullfrog</name>
    <dbReference type="NCBI Taxonomy" id="30357"/>
    <lineage>
        <taxon>Eukaryota</taxon>
        <taxon>Metazoa</taxon>
        <taxon>Chordata</taxon>
        <taxon>Craniata</taxon>
        <taxon>Vertebrata</taxon>
        <taxon>Euteleostomi</taxon>
        <taxon>Amphibia</taxon>
        <taxon>Batrachia</taxon>
        <taxon>Anura</taxon>
        <taxon>Neobatrachia</taxon>
        <taxon>Ranoidea</taxon>
        <taxon>Pyxicephalidae</taxon>
        <taxon>Pyxicephalinae</taxon>
        <taxon>Pyxicephalus</taxon>
    </lineage>
</organism>
<dbReference type="AlphaFoldDB" id="A0AAV2ZRT5"/>
<dbReference type="InterPro" id="IPR002110">
    <property type="entry name" value="Ankyrin_rpt"/>
</dbReference>
<accession>A0AAV2ZRT5</accession>
<dbReference type="Gene3D" id="1.25.40.20">
    <property type="entry name" value="Ankyrin repeat-containing domain"/>
    <property type="match status" value="2"/>
</dbReference>
<keyword evidence="2" id="KW-0677">Repeat</keyword>
<dbReference type="GO" id="GO:0035556">
    <property type="term" value="P:intracellular signal transduction"/>
    <property type="evidence" value="ECO:0007669"/>
    <property type="project" value="InterPro"/>
</dbReference>
<dbReference type="SUPFAM" id="SSF48403">
    <property type="entry name" value="Ankyrin repeat"/>
    <property type="match status" value="1"/>
</dbReference>
<dbReference type="PANTHER" id="PTHR24134">
    <property type="entry name" value="ANKYRIN REPEAT-CONTAINING PROTEIN DDB_G0279043"/>
    <property type="match status" value="1"/>
</dbReference>
<evidence type="ECO:0000313" key="6">
    <source>
        <dbReference type="EMBL" id="DBA19346.1"/>
    </source>
</evidence>
<dbReference type="PANTHER" id="PTHR24134:SF9">
    <property type="entry name" value="ANKYRIN REPEAT AND SOCS BOX PROTEIN 8"/>
    <property type="match status" value="1"/>
</dbReference>
<dbReference type="EMBL" id="DYDO01000008">
    <property type="protein sequence ID" value="DBA19347.1"/>
    <property type="molecule type" value="Genomic_DNA"/>
</dbReference>
<evidence type="ECO:0000256" key="2">
    <source>
        <dbReference type="ARBA" id="ARBA00022737"/>
    </source>
</evidence>
<comment type="pathway">
    <text evidence="1">Protein modification; protein ubiquitination.</text>
</comment>
<feature type="repeat" description="ANK" evidence="4">
    <location>
        <begin position="123"/>
        <end position="155"/>
    </location>
</feature>
<evidence type="ECO:0000256" key="4">
    <source>
        <dbReference type="PROSITE-ProRule" id="PRU00023"/>
    </source>
</evidence>
<dbReference type="Proteomes" id="UP001181693">
    <property type="component" value="Unassembled WGS sequence"/>
</dbReference>
<feature type="domain" description="SOCS box" evidence="5">
    <location>
        <begin position="241"/>
        <end position="294"/>
    </location>
</feature>
<dbReference type="Pfam" id="PF12796">
    <property type="entry name" value="Ank_2"/>
    <property type="match status" value="1"/>
</dbReference>
<dbReference type="Pfam" id="PF13637">
    <property type="entry name" value="Ank_4"/>
    <property type="match status" value="1"/>
</dbReference>
<dbReference type="EMBL" id="DYDO01000008">
    <property type="protein sequence ID" value="DBA19346.1"/>
    <property type="molecule type" value="Genomic_DNA"/>
</dbReference>
<feature type="repeat" description="ANK" evidence="4">
    <location>
        <begin position="156"/>
        <end position="188"/>
    </location>
</feature>
<evidence type="ECO:0000313" key="7">
    <source>
        <dbReference type="Proteomes" id="UP001181693"/>
    </source>
</evidence>
<comment type="caution">
    <text evidence="6">The sequence shown here is derived from an EMBL/GenBank/DDBJ whole genome shotgun (WGS) entry which is preliminary data.</text>
</comment>
<dbReference type="Gene3D" id="1.10.750.20">
    <property type="entry name" value="SOCS box"/>
    <property type="match status" value="1"/>
</dbReference>
<dbReference type="PROSITE" id="PS50225">
    <property type="entry name" value="SOCS"/>
    <property type="match status" value="1"/>
</dbReference>
<dbReference type="SUPFAM" id="SSF158235">
    <property type="entry name" value="SOCS box-like"/>
    <property type="match status" value="1"/>
</dbReference>